<evidence type="ECO:0000313" key="3">
    <source>
        <dbReference type="Proteomes" id="UP001633002"/>
    </source>
</evidence>
<gene>
    <name evidence="2" type="ORF">R1sor_015089</name>
</gene>
<dbReference type="AlphaFoldDB" id="A0ABD3HEH3"/>
<accession>A0ABD3HEH3</accession>
<evidence type="ECO:0000256" key="1">
    <source>
        <dbReference type="SAM" id="MobiDB-lite"/>
    </source>
</evidence>
<feature type="compositionally biased region" description="Basic and acidic residues" evidence="1">
    <location>
        <begin position="61"/>
        <end position="93"/>
    </location>
</feature>
<proteinExistence type="predicted"/>
<feature type="compositionally biased region" description="Polar residues" evidence="1">
    <location>
        <begin position="1"/>
        <end position="15"/>
    </location>
</feature>
<keyword evidence="3" id="KW-1185">Reference proteome</keyword>
<feature type="compositionally biased region" description="Basic and acidic residues" evidence="1">
    <location>
        <begin position="106"/>
        <end position="117"/>
    </location>
</feature>
<reference evidence="2 3" key="1">
    <citation type="submission" date="2024-09" db="EMBL/GenBank/DDBJ databases">
        <title>Chromosome-scale assembly of Riccia sorocarpa.</title>
        <authorList>
            <person name="Paukszto L."/>
        </authorList>
    </citation>
    <scope>NUCLEOTIDE SEQUENCE [LARGE SCALE GENOMIC DNA]</scope>
    <source>
        <strain evidence="2">LP-2024</strain>
        <tissue evidence="2">Aerial parts of the thallus</tissue>
    </source>
</reference>
<feature type="compositionally biased region" description="Acidic residues" evidence="1">
    <location>
        <begin position="130"/>
        <end position="148"/>
    </location>
</feature>
<feature type="compositionally biased region" description="Basic and acidic residues" evidence="1">
    <location>
        <begin position="19"/>
        <end position="32"/>
    </location>
</feature>
<sequence length="148" mass="16438">MASELTTSRNKSYDTIAQRIERAKKTGADHTDQQSNPASATHEKAKDAWQQTKEVGVETNEAVKEKAERAQDRVADTEESEAARAVDTRDQMMEKSSPLITEETTPPEHENVEEVHADGSNGTNRGENCEEHEMDDDSSDSDDSDNDE</sequence>
<dbReference type="EMBL" id="JBJQOH010000004">
    <property type="protein sequence ID" value="KAL3688780.1"/>
    <property type="molecule type" value="Genomic_DNA"/>
</dbReference>
<protein>
    <submittedName>
        <fullName evidence="2">Uncharacterized protein</fullName>
    </submittedName>
</protein>
<dbReference type="Proteomes" id="UP001633002">
    <property type="component" value="Unassembled WGS sequence"/>
</dbReference>
<comment type="caution">
    <text evidence="2">The sequence shown here is derived from an EMBL/GenBank/DDBJ whole genome shotgun (WGS) entry which is preliminary data.</text>
</comment>
<organism evidence="2 3">
    <name type="scientific">Riccia sorocarpa</name>
    <dbReference type="NCBI Taxonomy" id="122646"/>
    <lineage>
        <taxon>Eukaryota</taxon>
        <taxon>Viridiplantae</taxon>
        <taxon>Streptophyta</taxon>
        <taxon>Embryophyta</taxon>
        <taxon>Marchantiophyta</taxon>
        <taxon>Marchantiopsida</taxon>
        <taxon>Marchantiidae</taxon>
        <taxon>Marchantiales</taxon>
        <taxon>Ricciaceae</taxon>
        <taxon>Riccia</taxon>
    </lineage>
</organism>
<evidence type="ECO:0000313" key="2">
    <source>
        <dbReference type="EMBL" id="KAL3688780.1"/>
    </source>
</evidence>
<feature type="region of interest" description="Disordered" evidence="1">
    <location>
        <begin position="1"/>
        <end position="148"/>
    </location>
</feature>
<name>A0ABD3HEH3_9MARC</name>